<keyword evidence="1" id="KW-0479">Metal-binding</keyword>
<dbReference type="GO" id="GO:0008270">
    <property type="term" value="F:zinc ion binding"/>
    <property type="evidence" value="ECO:0007669"/>
    <property type="project" value="UniProtKB-KW"/>
</dbReference>
<dbReference type="Gene3D" id="6.10.140.2220">
    <property type="match status" value="1"/>
</dbReference>
<dbReference type="SUPFAM" id="SSF54060">
    <property type="entry name" value="His-Me finger endonucleases"/>
    <property type="match status" value="1"/>
</dbReference>
<dbReference type="GO" id="GO:0016020">
    <property type="term" value="C:membrane"/>
    <property type="evidence" value="ECO:0007669"/>
    <property type="project" value="TreeGrafter"/>
</dbReference>
<dbReference type="GO" id="GO:0005737">
    <property type="term" value="C:cytoplasm"/>
    <property type="evidence" value="ECO:0007669"/>
    <property type="project" value="TreeGrafter"/>
</dbReference>
<name>A0A131XXJ4_IXORI</name>
<dbReference type="PROSITE" id="PS50865">
    <property type="entry name" value="ZF_MYND_2"/>
    <property type="match status" value="1"/>
</dbReference>
<evidence type="ECO:0000256" key="4">
    <source>
        <dbReference type="PROSITE-ProRule" id="PRU00134"/>
    </source>
</evidence>
<dbReference type="Pfam" id="PF01753">
    <property type="entry name" value="zf-MYND"/>
    <property type="match status" value="1"/>
</dbReference>
<dbReference type="InterPro" id="IPR044925">
    <property type="entry name" value="His-Me_finger_sf"/>
</dbReference>
<dbReference type="PANTHER" id="PTHR46831">
    <property type="entry name" value="ZINC FINGER MYND DOMAIN-CONTAINING PROTEIN 19"/>
    <property type="match status" value="1"/>
</dbReference>
<evidence type="ECO:0000259" key="5">
    <source>
        <dbReference type="PROSITE" id="PS50865"/>
    </source>
</evidence>
<dbReference type="SUPFAM" id="SSF144232">
    <property type="entry name" value="HIT/MYND zinc finger-like"/>
    <property type="match status" value="1"/>
</dbReference>
<organism evidence="6">
    <name type="scientific">Ixodes ricinus</name>
    <name type="common">Common tick</name>
    <name type="synonym">Acarus ricinus</name>
    <dbReference type="NCBI Taxonomy" id="34613"/>
    <lineage>
        <taxon>Eukaryota</taxon>
        <taxon>Metazoa</taxon>
        <taxon>Ecdysozoa</taxon>
        <taxon>Arthropoda</taxon>
        <taxon>Chelicerata</taxon>
        <taxon>Arachnida</taxon>
        <taxon>Acari</taxon>
        <taxon>Parasitiformes</taxon>
        <taxon>Ixodida</taxon>
        <taxon>Ixodoidea</taxon>
        <taxon>Ixodidae</taxon>
        <taxon>Ixodinae</taxon>
        <taxon>Ixodes</taxon>
    </lineage>
</organism>
<dbReference type="EMBL" id="GEFM01004794">
    <property type="protein sequence ID" value="JAP71002.1"/>
    <property type="molecule type" value="mRNA"/>
</dbReference>
<dbReference type="InterPro" id="IPR002893">
    <property type="entry name" value="Znf_MYND"/>
</dbReference>
<feature type="domain" description="MYND-type" evidence="5">
    <location>
        <begin position="175"/>
        <end position="213"/>
    </location>
</feature>
<evidence type="ECO:0000313" key="6">
    <source>
        <dbReference type="EMBL" id="JAP71002.1"/>
    </source>
</evidence>
<dbReference type="InterPro" id="IPR032978">
    <property type="entry name" value="ZMYND19"/>
</dbReference>
<reference evidence="6" key="1">
    <citation type="submission" date="2016-02" db="EMBL/GenBank/DDBJ databases">
        <title>RNAseq analyses of the midgut from blood- or serum-fed Ixodes ricinus ticks.</title>
        <authorList>
            <person name="Perner J."/>
            <person name="Provaznik J."/>
            <person name="Schrenkova J."/>
            <person name="Urbanova V."/>
            <person name="Ribeiro J.M."/>
            <person name="Kopacek P."/>
        </authorList>
    </citation>
    <scope>NUCLEOTIDE SEQUENCE</scope>
    <source>
        <tissue evidence="6">Gut</tissue>
    </source>
</reference>
<evidence type="ECO:0000256" key="1">
    <source>
        <dbReference type="ARBA" id="ARBA00022723"/>
    </source>
</evidence>
<dbReference type="Pfam" id="PF13392">
    <property type="entry name" value="HNH_3"/>
    <property type="match status" value="1"/>
</dbReference>
<dbReference type="PANTHER" id="PTHR46831:SF1">
    <property type="entry name" value="ZINC FINGER MYND DOMAIN-CONTAINING PROTEIN 19"/>
    <property type="match status" value="1"/>
</dbReference>
<protein>
    <submittedName>
        <fullName evidence="6">Putative zinc finger protein</fullName>
    </submittedName>
</protein>
<dbReference type="GO" id="GO:0045202">
    <property type="term" value="C:synapse"/>
    <property type="evidence" value="ECO:0007669"/>
    <property type="project" value="TreeGrafter"/>
</dbReference>
<dbReference type="AlphaFoldDB" id="A0A131XXJ4"/>
<proteinExistence type="evidence at transcript level"/>
<evidence type="ECO:0000256" key="3">
    <source>
        <dbReference type="ARBA" id="ARBA00022833"/>
    </source>
</evidence>
<evidence type="ECO:0000256" key="2">
    <source>
        <dbReference type="ARBA" id="ARBA00022771"/>
    </source>
</evidence>
<sequence length="227" mass="25971">MAGVKLGIVRLGRAAGKIKYTLLDERDISLVHEYSFEARVEVDKDGNGAQIFAYAYEMNQSKSSGQYLHHLLWERHLGGVAPGFGVFHRNGVTMDNRLENLCLGQARPLVPRRGEAPCKQREHSLYWAAIQQLPPEHLVEELSDAAATKYFNANGEVIEEEEEGGCYYECHYPPCSSLEREPREFSICGRCQAARYCGLFCQQRDWPLHKRHCRPRAKAHRERAPER</sequence>
<keyword evidence="2 4" id="KW-0863">Zinc-finger</keyword>
<keyword evidence="3" id="KW-0862">Zinc</keyword>
<accession>A0A131XXJ4</accession>
<dbReference type="InterPro" id="IPR003615">
    <property type="entry name" value="HNH_nuc"/>
</dbReference>